<sequence>MNYAGGMVKEALEEIQRLERGLLPPLSSSNGFAEAGWGAGWISSLRSVVGLADGMAPRGAGWKFLVDVSLDDLDGRSSTWYLDEEQEEENVSAGKSSEEGKRKSELEVAKYVRAMKDWIVGSIHWAKGGRSVGRTVA</sequence>
<keyword evidence="3" id="KW-1185">Reference proteome</keyword>
<gene>
    <name evidence="2" type="ORF">D9611_009610</name>
</gene>
<dbReference type="Proteomes" id="UP000541558">
    <property type="component" value="Unassembled WGS sequence"/>
</dbReference>
<evidence type="ECO:0000313" key="3">
    <source>
        <dbReference type="Proteomes" id="UP000541558"/>
    </source>
</evidence>
<organism evidence="2 3">
    <name type="scientific">Ephemerocybe angulata</name>
    <dbReference type="NCBI Taxonomy" id="980116"/>
    <lineage>
        <taxon>Eukaryota</taxon>
        <taxon>Fungi</taxon>
        <taxon>Dikarya</taxon>
        <taxon>Basidiomycota</taxon>
        <taxon>Agaricomycotina</taxon>
        <taxon>Agaricomycetes</taxon>
        <taxon>Agaricomycetidae</taxon>
        <taxon>Agaricales</taxon>
        <taxon>Agaricineae</taxon>
        <taxon>Psathyrellaceae</taxon>
        <taxon>Ephemerocybe</taxon>
    </lineage>
</organism>
<feature type="region of interest" description="Disordered" evidence="1">
    <location>
        <begin position="84"/>
        <end position="103"/>
    </location>
</feature>
<proteinExistence type="predicted"/>
<comment type="caution">
    <text evidence="2">The sequence shown here is derived from an EMBL/GenBank/DDBJ whole genome shotgun (WGS) entry which is preliminary data.</text>
</comment>
<accession>A0A8H5FGC9</accession>
<protein>
    <submittedName>
        <fullName evidence="2">Uncharacterized protein</fullName>
    </submittedName>
</protein>
<dbReference type="OrthoDB" id="2861623at2759"/>
<reference evidence="2 3" key="1">
    <citation type="journal article" date="2020" name="ISME J.">
        <title>Uncovering the hidden diversity of litter-decomposition mechanisms in mushroom-forming fungi.</title>
        <authorList>
            <person name="Floudas D."/>
            <person name="Bentzer J."/>
            <person name="Ahren D."/>
            <person name="Johansson T."/>
            <person name="Persson P."/>
            <person name="Tunlid A."/>
        </authorList>
    </citation>
    <scope>NUCLEOTIDE SEQUENCE [LARGE SCALE GENOMIC DNA]</scope>
    <source>
        <strain evidence="2 3">CBS 175.51</strain>
    </source>
</reference>
<evidence type="ECO:0000313" key="2">
    <source>
        <dbReference type="EMBL" id="KAF5335801.1"/>
    </source>
</evidence>
<dbReference type="AlphaFoldDB" id="A0A8H5FGC9"/>
<name>A0A8H5FGC9_9AGAR</name>
<dbReference type="EMBL" id="JAACJK010000060">
    <property type="protein sequence ID" value="KAF5335801.1"/>
    <property type="molecule type" value="Genomic_DNA"/>
</dbReference>
<evidence type="ECO:0000256" key="1">
    <source>
        <dbReference type="SAM" id="MobiDB-lite"/>
    </source>
</evidence>